<reference evidence="1 2" key="1">
    <citation type="journal article" date="2019" name="Nat. Ecol. Evol.">
        <title>Megaphylogeny resolves global patterns of mushroom evolution.</title>
        <authorList>
            <person name="Varga T."/>
            <person name="Krizsan K."/>
            <person name="Foldi C."/>
            <person name="Dima B."/>
            <person name="Sanchez-Garcia M."/>
            <person name="Sanchez-Ramirez S."/>
            <person name="Szollosi G.J."/>
            <person name="Szarkandi J.G."/>
            <person name="Papp V."/>
            <person name="Albert L."/>
            <person name="Andreopoulos W."/>
            <person name="Angelini C."/>
            <person name="Antonin V."/>
            <person name="Barry K.W."/>
            <person name="Bougher N.L."/>
            <person name="Buchanan P."/>
            <person name="Buyck B."/>
            <person name="Bense V."/>
            <person name="Catcheside P."/>
            <person name="Chovatia M."/>
            <person name="Cooper J."/>
            <person name="Damon W."/>
            <person name="Desjardin D."/>
            <person name="Finy P."/>
            <person name="Geml J."/>
            <person name="Haridas S."/>
            <person name="Hughes K."/>
            <person name="Justo A."/>
            <person name="Karasinski D."/>
            <person name="Kautmanova I."/>
            <person name="Kiss B."/>
            <person name="Kocsube S."/>
            <person name="Kotiranta H."/>
            <person name="LaButti K.M."/>
            <person name="Lechner B.E."/>
            <person name="Liimatainen K."/>
            <person name="Lipzen A."/>
            <person name="Lukacs Z."/>
            <person name="Mihaltcheva S."/>
            <person name="Morgado L.N."/>
            <person name="Niskanen T."/>
            <person name="Noordeloos M.E."/>
            <person name="Ohm R.A."/>
            <person name="Ortiz-Santana B."/>
            <person name="Ovrebo C."/>
            <person name="Racz N."/>
            <person name="Riley R."/>
            <person name="Savchenko A."/>
            <person name="Shiryaev A."/>
            <person name="Soop K."/>
            <person name="Spirin V."/>
            <person name="Szebenyi C."/>
            <person name="Tomsovsky M."/>
            <person name="Tulloss R.E."/>
            <person name="Uehling J."/>
            <person name="Grigoriev I.V."/>
            <person name="Vagvolgyi C."/>
            <person name="Papp T."/>
            <person name="Martin F.M."/>
            <person name="Miettinen O."/>
            <person name="Hibbett D.S."/>
            <person name="Nagy L.G."/>
        </authorList>
    </citation>
    <scope>NUCLEOTIDE SEQUENCE [LARGE SCALE GENOMIC DNA]</scope>
    <source>
        <strain evidence="1 2">CBS 166.37</strain>
    </source>
</reference>
<organism evidence="1 2">
    <name type="scientific">Crucibulum laeve</name>
    <dbReference type="NCBI Taxonomy" id="68775"/>
    <lineage>
        <taxon>Eukaryota</taxon>
        <taxon>Fungi</taxon>
        <taxon>Dikarya</taxon>
        <taxon>Basidiomycota</taxon>
        <taxon>Agaricomycotina</taxon>
        <taxon>Agaricomycetes</taxon>
        <taxon>Agaricomycetidae</taxon>
        <taxon>Agaricales</taxon>
        <taxon>Agaricineae</taxon>
        <taxon>Nidulariaceae</taxon>
        <taxon>Crucibulum</taxon>
    </lineage>
</organism>
<dbReference type="Proteomes" id="UP000308652">
    <property type="component" value="Unassembled WGS sequence"/>
</dbReference>
<proteinExistence type="predicted"/>
<accession>A0A5C3LR34</accession>
<dbReference type="OrthoDB" id="3188866at2759"/>
<gene>
    <name evidence="1" type="ORF">BDQ12DRAFT_688323</name>
</gene>
<evidence type="ECO:0000313" key="2">
    <source>
        <dbReference type="Proteomes" id="UP000308652"/>
    </source>
</evidence>
<sequence length="395" mass="44753">MALELLDSQAKEVKEMQRRQPPPEIVHQVITHLGKEDLPSLACVNSTFQAESERLLYHTIDIGDETQTAGAACLRTLTAVPRTASLVRVFKVYFHDQAVMVEESLLRLIGDALVAVTALEQLYLYPTIYPDGTMDPIVIRVLAASLKLCTFSLSTLHINFGLLSLDDAIFEQPTLRDLTFKCTSIFGHRNNRNSRGDWGPRRGPFIDALSQIERLNKLPRYSSEFTVTCMKMYGGKFDYLFLYPMHRATWTATNMPKALEQDPSSLGVFYIDTVEVWIENLKATPSFLYVLRSMSSALVSIHGIRMMVKTLDPDDSEPSEVNKIAAALSNFSELRQLDFRLWDRDTPCVFLSDEQALDISRTWGKSCTGLNWVSFPDKTYVNYATDTGDWAKLYM</sequence>
<dbReference type="AlphaFoldDB" id="A0A5C3LR34"/>
<keyword evidence="2" id="KW-1185">Reference proteome</keyword>
<evidence type="ECO:0008006" key="3">
    <source>
        <dbReference type="Google" id="ProtNLM"/>
    </source>
</evidence>
<protein>
    <recommendedName>
        <fullName evidence="3">F-box domain-containing protein</fullName>
    </recommendedName>
</protein>
<dbReference type="EMBL" id="ML213622">
    <property type="protein sequence ID" value="TFK35330.1"/>
    <property type="molecule type" value="Genomic_DNA"/>
</dbReference>
<name>A0A5C3LR34_9AGAR</name>
<evidence type="ECO:0000313" key="1">
    <source>
        <dbReference type="EMBL" id="TFK35330.1"/>
    </source>
</evidence>